<dbReference type="Pfam" id="PF01871">
    <property type="entry name" value="AMMECR1"/>
    <property type="match status" value="1"/>
</dbReference>
<proteinExistence type="predicted"/>
<feature type="compositionally biased region" description="Basic and acidic residues" evidence="1">
    <location>
        <begin position="221"/>
        <end position="231"/>
    </location>
</feature>
<evidence type="ECO:0000256" key="1">
    <source>
        <dbReference type="SAM" id="MobiDB-lite"/>
    </source>
</evidence>
<dbReference type="AlphaFoldDB" id="A0A9P8TLZ4"/>
<reference evidence="3" key="1">
    <citation type="journal article" date="2021" name="Open Biol.">
        <title>Shared evolutionary footprints suggest mitochondrial oxidative damage underlies multiple complex I losses in fungi.</title>
        <authorList>
            <person name="Schikora-Tamarit M.A."/>
            <person name="Marcet-Houben M."/>
            <person name="Nosek J."/>
            <person name="Gabaldon T."/>
        </authorList>
    </citation>
    <scope>NUCLEOTIDE SEQUENCE</scope>
    <source>
        <strain evidence="3">CBS2887</strain>
    </source>
</reference>
<dbReference type="InterPro" id="IPR036071">
    <property type="entry name" value="AMMECR1_dom_sf"/>
</dbReference>
<organism evidence="3 4">
    <name type="scientific">Wickerhamomyces pijperi</name>
    <name type="common">Yeast</name>
    <name type="synonym">Pichia pijperi</name>
    <dbReference type="NCBI Taxonomy" id="599730"/>
    <lineage>
        <taxon>Eukaryota</taxon>
        <taxon>Fungi</taxon>
        <taxon>Dikarya</taxon>
        <taxon>Ascomycota</taxon>
        <taxon>Saccharomycotina</taxon>
        <taxon>Saccharomycetes</taxon>
        <taxon>Phaffomycetales</taxon>
        <taxon>Wickerhamomycetaceae</taxon>
        <taxon>Wickerhamomyces</taxon>
    </lineage>
</organism>
<dbReference type="EMBL" id="JAEUBG010003211">
    <property type="protein sequence ID" value="KAH3683196.1"/>
    <property type="molecule type" value="Genomic_DNA"/>
</dbReference>
<dbReference type="InterPro" id="IPR023473">
    <property type="entry name" value="AMMECR1"/>
</dbReference>
<dbReference type="NCBIfam" id="TIGR00296">
    <property type="entry name" value="TIGR00296 family protein"/>
    <property type="match status" value="1"/>
</dbReference>
<dbReference type="Gene3D" id="3.30.700.20">
    <property type="entry name" value="Hypothetical protein ph0010, domain 1"/>
    <property type="match status" value="1"/>
</dbReference>
<reference evidence="3" key="2">
    <citation type="submission" date="2021-01" db="EMBL/GenBank/DDBJ databases">
        <authorList>
            <person name="Schikora-Tamarit M.A."/>
        </authorList>
    </citation>
    <scope>NUCLEOTIDE SEQUENCE</scope>
    <source>
        <strain evidence="3">CBS2887</strain>
    </source>
</reference>
<accession>A0A9P8TLZ4</accession>
<dbReference type="PROSITE" id="PS51112">
    <property type="entry name" value="AMMECR1"/>
    <property type="match status" value="1"/>
</dbReference>
<comment type="caution">
    <text evidence="3">The sequence shown here is derived from an EMBL/GenBank/DDBJ whole genome shotgun (WGS) entry which is preliminary data.</text>
</comment>
<evidence type="ECO:0000313" key="3">
    <source>
        <dbReference type="EMBL" id="KAH3683196.1"/>
    </source>
</evidence>
<dbReference type="PANTHER" id="PTHR13016">
    <property type="entry name" value="AMMECR1 HOMOLOG"/>
    <property type="match status" value="1"/>
</dbReference>
<dbReference type="InterPro" id="IPR002733">
    <property type="entry name" value="AMMECR1_domain"/>
</dbReference>
<name>A0A9P8TLZ4_WICPI</name>
<evidence type="ECO:0000313" key="4">
    <source>
        <dbReference type="Proteomes" id="UP000774326"/>
    </source>
</evidence>
<dbReference type="InterPro" id="IPR027623">
    <property type="entry name" value="AmmeMemoSam_A"/>
</dbReference>
<dbReference type="OrthoDB" id="24630at2759"/>
<gene>
    <name evidence="3" type="ORF">WICPIJ_005841</name>
</gene>
<keyword evidence="4" id="KW-1185">Reference proteome</keyword>
<dbReference type="PANTHER" id="PTHR13016:SF0">
    <property type="entry name" value="AMME SYNDROME CANDIDATE GENE 1 PROTEIN"/>
    <property type="match status" value="1"/>
</dbReference>
<dbReference type="NCBIfam" id="TIGR04335">
    <property type="entry name" value="AmmeMemoSam_A"/>
    <property type="match status" value="1"/>
</dbReference>
<feature type="compositionally biased region" description="Polar residues" evidence="1">
    <location>
        <begin position="232"/>
        <end position="248"/>
    </location>
</feature>
<dbReference type="SUPFAM" id="SSF143447">
    <property type="entry name" value="AMMECR1-like"/>
    <property type="match status" value="1"/>
</dbReference>
<dbReference type="InterPro" id="IPR027485">
    <property type="entry name" value="AMMECR1_N"/>
</dbReference>
<evidence type="ECO:0000259" key="2">
    <source>
        <dbReference type="PROSITE" id="PS51112"/>
    </source>
</evidence>
<dbReference type="Gene3D" id="3.30.1490.150">
    <property type="entry name" value="Hypothetical protein ph0010, domain 2"/>
    <property type="match status" value="1"/>
</dbReference>
<feature type="domain" description="AMMECR1" evidence="2">
    <location>
        <begin position="1"/>
        <end position="204"/>
    </location>
</feature>
<sequence>MSTAYPLYAFHSLECYLTRKKEQFTLEQLKTYETKPPKDINSDKIDVRGKYPLFVSYSMTQSQELRGCIGTFGSLPLEAGIHEYSLIAALEDSRFHPVKMHELPRLTVEVTILRDFQEIEDPMDWTIGQHGLVMGVDYNGRHYQGTFLPTVAEKNKWSKDQTLNYLLRKAGVPAHVKWRDQPVQLTRYEGDKVGLTYQEYTKRIEELVQREVHEQPLGNRSDSDKESEETGKTSISGDSAENSIGSSAKDSETTL</sequence>
<feature type="region of interest" description="Disordered" evidence="1">
    <location>
        <begin position="210"/>
        <end position="255"/>
    </location>
</feature>
<protein>
    <recommendedName>
        <fullName evidence="2">AMMECR1 domain-containing protein</fullName>
    </recommendedName>
</protein>
<dbReference type="Proteomes" id="UP000774326">
    <property type="component" value="Unassembled WGS sequence"/>
</dbReference>